<gene>
    <name evidence="5" type="ORF">JQX08_14310</name>
</gene>
<dbReference type="Pfam" id="PF25873">
    <property type="entry name" value="WHD_MalT"/>
    <property type="match status" value="1"/>
</dbReference>
<dbReference type="Pfam" id="PF17874">
    <property type="entry name" value="TPR_MalT"/>
    <property type="match status" value="1"/>
</dbReference>
<proteinExistence type="predicted"/>
<evidence type="ECO:0000256" key="1">
    <source>
        <dbReference type="ARBA" id="ARBA00023015"/>
    </source>
</evidence>
<protein>
    <submittedName>
        <fullName evidence="5">ATP-dependent transcriptional regulator</fullName>
    </submittedName>
</protein>
<feature type="domain" description="HTH luxR-type" evidence="4">
    <location>
        <begin position="768"/>
        <end position="833"/>
    </location>
</feature>
<dbReference type="Gene3D" id="1.10.10.10">
    <property type="entry name" value="Winged helix-like DNA-binding domain superfamily/Winged helix DNA-binding domain"/>
    <property type="match status" value="1"/>
</dbReference>
<dbReference type="PANTHER" id="PTHR44688">
    <property type="entry name" value="DNA-BINDING TRANSCRIPTIONAL ACTIVATOR DEVR_DOSR"/>
    <property type="match status" value="1"/>
</dbReference>
<dbReference type="EMBL" id="JAFEUP010000004">
    <property type="protein sequence ID" value="MBM7061880.1"/>
    <property type="molecule type" value="Genomic_DNA"/>
</dbReference>
<reference evidence="5 6" key="1">
    <citation type="submission" date="2021-02" db="EMBL/GenBank/DDBJ databases">
        <authorList>
            <person name="Lee D.-H."/>
        </authorList>
    </citation>
    <scope>NUCLEOTIDE SEQUENCE [LARGE SCALE GENOMIC DNA]</scope>
    <source>
        <strain evidence="5 6">UL073</strain>
    </source>
</reference>
<keyword evidence="2" id="KW-0238">DNA-binding</keyword>
<dbReference type="RefSeq" id="WP_205349072.1">
    <property type="nucleotide sequence ID" value="NZ_JAFEUP010000004.1"/>
</dbReference>
<dbReference type="InterPro" id="IPR027417">
    <property type="entry name" value="P-loop_NTPase"/>
</dbReference>
<evidence type="ECO:0000256" key="2">
    <source>
        <dbReference type="ARBA" id="ARBA00023125"/>
    </source>
</evidence>
<dbReference type="Pfam" id="PF00196">
    <property type="entry name" value="GerE"/>
    <property type="match status" value="1"/>
</dbReference>
<name>A0ABS2IIW1_9GAMM</name>
<dbReference type="SUPFAM" id="SSF46894">
    <property type="entry name" value="C-terminal effector domain of the bipartite response regulators"/>
    <property type="match status" value="1"/>
</dbReference>
<dbReference type="Proteomes" id="UP000717995">
    <property type="component" value="Unassembled WGS sequence"/>
</dbReference>
<dbReference type="InterPro" id="IPR036388">
    <property type="entry name" value="WH-like_DNA-bd_sf"/>
</dbReference>
<dbReference type="InterPro" id="IPR059106">
    <property type="entry name" value="WHD_MalT"/>
</dbReference>
<sequence length="836" mass="92874">MSSFSTSLVLPGEGFQRLPELPSTHLPRSRLVELFLHSPRRLRLLCGPAGFGKTLLITEALHCAASPRHLWLRLNGKPLNLAEFTVRIAEELGVERSQALRVLEHQAQPLWLILDDYPVQARSDLDDWLERLLMKPGTQLQVVVSSRQRPDWNLPRLLLDDQLLQLGTSQLAFTRDEFDALADALSPHLPVALRDEYWQHSLGWCAGSRLLLAQQQPDEAEVWLREYLEFELLPRLGEEEAALLFSLAHVPKFSAEVCEAMWEGGGAALFLRLLHGQSLFIPLGQAGWYRALPMVAQALQSRLSGAELNRLRLRACRALNAHGQVDEAIELALRAGQPEVAAAYMRSLGLDWLLTDNHLKLLLEWREKLPTDLLESTPRLICQNARALLLGWRLDEAQACLARLGNFLPQPSAELNRRLLAHWQALYGAVEGMRGNARVAREHCHGALATLRDSDWRATLLCCSTLGRIAMATGQADEARRLLETGIELARRQGCMASEVLLNCDRIRQALLAGEFGAAAELIDESRSLVENGGRRDSLQLGRLNLLQGELEFLRGALVAGESAMLAGLCHAREAADPFALHGYLGLVEVASARGDLVRARAYLAEAERQMHCANVEEACYQGAFRLHVMRLLARHNEWQQVLDIARRNGEQSSGATARLAPLHAPSLLQRNEFHLALAECATGQVSEGRLRLKALRRSCEQMRFLRLAREAQKALAWVEKVAIELRNSSAQEQPALNADLAQGLQSWLAQTPVAIERSLPGTRAEKSDATGCPLSARELEVLKLLAQGLSNDEVGTRLFISLNTVKTHTKKINTKLGVQRRTQAIMQAKALGILA</sequence>
<dbReference type="InterPro" id="IPR016032">
    <property type="entry name" value="Sig_transdc_resp-reg_C-effctor"/>
</dbReference>
<keyword evidence="3" id="KW-0804">Transcription</keyword>
<dbReference type="PRINTS" id="PR00038">
    <property type="entry name" value="HTHLUXR"/>
</dbReference>
<dbReference type="PROSITE" id="PS50043">
    <property type="entry name" value="HTH_LUXR_2"/>
    <property type="match status" value="1"/>
</dbReference>
<dbReference type="SUPFAM" id="SSF48452">
    <property type="entry name" value="TPR-like"/>
    <property type="match status" value="1"/>
</dbReference>
<keyword evidence="1" id="KW-0805">Transcription regulation</keyword>
<dbReference type="SUPFAM" id="SSF52540">
    <property type="entry name" value="P-loop containing nucleoside triphosphate hydrolases"/>
    <property type="match status" value="1"/>
</dbReference>
<accession>A0ABS2IIW1</accession>
<keyword evidence="6" id="KW-1185">Reference proteome</keyword>
<dbReference type="InterPro" id="IPR000792">
    <property type="entry name" value="Tscrpt_reg_LuxR_C"/>
</dbReference>
<evidence type="ECO:0000313" key="6">
    <source>
        <dbReference type="Proteomes" id="UP000717995"/>
    </source>
</evidence>
<comment type="caution">
    <text evidence="5">The sequence shown here is derived from an EMBL/GenBank/DDBJ whole genome shotgun (WGS) entry which is preliminary data.</text>
</comment>
<dbReference type="PANTHER" id="PTHR44688:SF16">
    <property type="entry name" value="DNA-BINDING TRANSCRIPTIONAL ACTIVATOR DEVR_DOSR"/>
    <property type="match status" value="1"/>
</dbReference>
<dbReference type="InterPro" id="IPR041617">
    <property type="entry name" value="TPR_MalT"/>
</dbReference>
<dbReference type="InterPro" id="IPR011990">
    <property type="entry name" value="TPR-like_helical_dom_sf"/>
</dbReference>
<evidence type="ECO:0000313" key="5">
    <source>
        <dbReference type="EMBL" id="MBM7061880.1"/>
    </source>
</evidence>
<evidence type="ECO:0000256" key="3">
    <source>
        <dbReference type="ARBA" id="ARBA00023163"/>
    </source>
</evidence>
<dbReference type="CDD" id="cd06170">
    <property type="entry name" value="LuxR_C_like"/>
    <property type="match status" value="1"/>
</dbReference>
<evidence type="ECO:0000259" key="4">
    <source>
        <dbReference type="PROSITE" id="PS50043"/>
    </source>
</evidence>
<dbReference type="Gene3D" id="1.25.40.10">
    <property type="entry name" value="Tetratricopeptide repeat domain"/>
    <property type="match status" value="1"/>
</dbReference>
<dbReference type="SMART" id="SM00421">
    <property type="entry name" value="HTH_LUXR"/>
    <property type="match status" value="1"/>
</dbReference>
<organism evidence="5 6">
    <name type="scientific">Zestomonas insulae</name>
    <dbReference type="NCBI Taxonomy" id="2809017"/>
    <lineage>
        <taxon>Bacteria</taxon>
        <taxon>Pseudomonadati</taxon>
        <taxon>Pseudomonadota</taxon>
        <taxon>Gammaproteobacteria</taxon>
        <taxon>Pseudomonadales</taxon>
        <taxon>Pseudomonadaceae</taxon>
        <taxon>Zestomonas</taxon>
    </lineage>
</organism>